<dbReference type="InterPro" id="IPR015424">
    <property type="entry name" value="PyrdxlP-dep_Trfase"/>
</dbReference>
<dbReference type="eggNOG" id="COG0399">
    <property type="taxonomic scope" value="Bacteria"/>
</dbReference>
<dbReference type="PANTHER" id="PTHR30244">
    <property type="entry name" value="TRANSAMINASE"/>
    <property type="match status" value="1"/>
</dbReference>
<reference evidence="9 10" key="1">
    <citation type="submission" date="2005-03" db="EMBL/GenBank/DDBJ databases">
        <title>Brevibacillus brevis strain 47, complete genome.</title>
        <authorList>
            <person name="Hosoyama A."/>
            <person name="Yamada R."/>
            <person name="Hongo Y."/>
            <person name="Terui Y."/>
            <person name="Ankai A."/>
            <person name="Masuyama W."/>
            <person name="Sekiguchi M."/>
            <person name="Takeda T."/>
            <person name="Asano K."/>
            <person name="Ohji S."/>
            <person name="Ichikawa N."/>
            <person name="Narita S."/>
            <person name="Aoki N."/>
            <person name="Miura H."/>
            <person name="Matsushita S."/>
            <person name="Sekigawa T."/>
            <person name="Yamagata H."/>
            <person name="Yoshikawa H."/>
            <person name="Udaka S."/>
            <person name="Tanikawa S."/>
            <person name="Fujita N."/>
        </authorList>
    </citation>
    <scope>NUCLEOTIDE SEQUENCE [LARGE SCALE GENOMIC DNA]</scope>
    <source>
        <strain evidence="10">47 / JCM 6285 / NBRC 100599</strain>
    </source>
</reference>
<keyword evidence="2 9" id="KW-0032">Aminotransferase</keyword>
<dbReference type="AlphaFoldDB" id="C0Z6V9"/>
<dbReference type="InterPro" id="IPR000653">
    <property type="entry name" value="DegT/StrS_aminotransferase"/>
</dbReference>
<dbReference type="InterPro" id="IPR015421">
    <property type="entry name" value="PyrdxlP-dep_Trfase_major"/>
</dbReference>
<dbReference type="Pfam" id="PF01041">
    <property type="entry name" value="DegT_DnrJ_EryC1"/>
    <property type="match status" value="1"/>
</dbReference>
<dbReference type="RefSeq" id="WP_015893557.1">
    <property type="nucleotide sequence ID" value="NC_012491.1"/>
</dbReference>
<evidence type="ECO:0000313" key="10">
    <source>
        <dbReference type="Proteomes" id="UP000001877"/>
    </source>
</evidence>
<dbReference type="Gene3D" id="3.40.640.10">
    <property type="entry name" value="Type I PLP-dependent aspartate aminotransferase-like (Major domain)"/>
    <property type="match status" value="1"/>
</dbReference>
<dbReference type="Proteomes" id="UP000001877">
    <property type="component" value="Chromosome"/>
</dbReference>
<evidence type="ECO:0000313" key="9">
    <source>
        <dbReference type="EMBL" id="BAH46308.1"/>
    </source>
</evidence>
<dbReference type="NCBIfam" id="TIGR04181">
    <property type="entry name" value="NHT_00031"/>
    <property type="match status" value="1"/>
</dbReference>
<dbReference type="PANTHER" id="PTHR30244:SF30">
    <property type="entry name" value="BLR5990 PROTEIN"/>
    <property type="match status" value="1"/>
</dbReference>
<dbReference type="PIRSF" id="PIRSF000390">
    <property type="entry name" value="PLP_StrS"/>
    <property type="match status" value="1"/>
</dbReference>
<protein>
    <submittedName>
        <fullName evidence="9">Putative aminotransferase</fullName>
    </submittedName>
</protein>
<evidence type="ECO:0000256" key="6">
    <source>
        <dbReference type="PIRSR" id="PIRSR000390-1"/>
    </source>
</evidence>
<proteinExistence type="inferred from homology"/>
<dbReference type="GO" id="GO:0000271">
    <property type="term" value="P:polysaccharide biosynthetic process"/>
    <property type="evidence" value="ECO:0007669"/>
    <property type="project" value="TreeGrafter"/>
</dbReference>
<evidence type="ECO:0000256" key="5">
    <source>
        <dbReference type="ARBA" id="ARBA00037999"/>
    </source>
</evidence>
<evidence type="ECO:0000256" key="7">
    <source>
        <dbReference type="PIRSR" id="PIRSR000390-2"/>
    </source>
</evidence>
<dbReference type="InterPro" id="IPR015422">
    <property type="entry name" value="PyrdxlP-dep_Trfase_small"/>
</dbReference>
<keyword evidence="4 7" id="KW-0663">Pyridoxal phosphate</keyword>
<evidence type="ECO:0000256" key="3">
    <source>
        <dbReference type="ARBA" id="ARBA00022679"/>
    </source>
</evidence>
<accession>C0Z6V9</accession>
<dbReference type="STRING" id="358681.BBR47_53310"/>
<dbReference type="Gene3D" id="3.90.1150.10">
    <property type="entry name" value="Aspartate Aminotransferase, domain 1"/>
    <property type="match status" value="1"/>
</dbReference>
<evidence type="ECO:0000256" key="2">
    <source>
        <dbReference type="ARBA" id="ARBA00022576"/>
    </source>
</evidence>
<comment type="cofactor">
    <cofactor evidence="1">
        <name>pyridoxal 5'-phosphate</name>
        <dbReference type="ChEBI" id="CHEBI:597326"/>
    </cofactor>
</comment>
<keyword evidence="3 9" id="KW-0808">Transferase</keyword>
<dbReference type="InterPro" id="IPR026385">
    <property type="entry name" value="LegC-like"/>
</dbReference>
<feature type="modified residue" description="N6-(pyridoxal phosphate)lysine" evidence="7">
    <location>
        <position position="220"/>
    </location>
</feature>
<dbReference type="FunFam" id="3.40.640.10:FF:000090">
    <property type="entry name" value="Pyridoxal phosphate-dependent aminotransferase"/>
    <property type="match status" value="1"/>
</dbReference>
<dbReference type="KEGG" id="bbe:BBR47_53310"/>
<dbReference type="SUPFAM" id="SSF53383">
    <property type="entry name" value="PLP-dependent transferases"/>
    <property type="match status" value="1"/>
</dbReference>
<evidence type="ECO:0000256" key="8">
    <source>
        <dbReference type="RuleBase" id="RU004508"/>
    </source>
</evidence>
<feature type="active site" description="Proton acceptor" evidence="6">
    <location>
        <position position="220"/>
    </location>
</feature>
<comment type="similarity">
    <text evidence="5 8">Belongs to the DegT/DnrJ/EryC1 family.</text>
</comment>
<evidence type="ECO:0000256" key="1">
    <source>
        <dbReference type="ARBA" id="ARBA00001933"/>
    </source>
</evidence>
<dbReference type="GO" id="GO:0008483">
    <property type="term" value="F:transaminase activity"/>
    <property type="evidence" value="ECO:0007669"/>
    <property type="project" value="UniProtKB-KW"/>
</dbReference>
<dbReference type="GO" id="GO:0030170">
    <property type="term" value="F:pyridoxal phosphate binding"/>
    <property type="evidence" value="ECO:0007669"/>
    <property type="project" value="TreeGrafter"/>
</dbReference>
<name>C0Z6V9_BREBN</name>
<sequence>MTTTFRIQAILEALQKVTSKQEHFVPLHEPSFQGNEWLYVKECIDTGWVSSVGKYVNKFEEMLADYTGVKHAIAVVNGTAAVHVCLKLAGVEPNDEVLVPALTFIASANAISYCGAIPHFVDSSYETLGLDPVKLDHYLMEISVQRKDGCYNKITGRRIKAVLPMHTFGHPVDMDALLEICDRYKIELVEDAAESLGSYYKGRHTGNWGKLSAVSFNGNKVVTTGGGGAILTNNDELGKMAKHITTTAKKPHPWAFDHDHIGFNYRMPNLNAALGCAQLEMLSKFIEQKRTLANMYANAFLQVDGVKLFMEPSFAKSNYWLQVLMLEEQFASEKEKLLKAANEAGFMTRPVWKPLHEISMYQNCPKMNLDVVGSLARRIINIPSSPGLAR</sequence>
<gene>
    <name evidence="9" type="ordered locus">BBR47_53310</name>
</gene>
<keyword evidence="10" id="KW-1185">Reference proteome</keyword>
<evidence type="ECO:0000256" key="4">
    <source>
        <dbReference type="ARBA" id="ARBA00022898"/>
    </source>
</evidence>
<dbReference type="CDD" id="cd00616">
    <property type="entry name" value="AHBA_syn"/>
    <property type="match status" value="1"/>
</dbReference>
<organism evidence="9 10">
    <name type="scientific">Brevibacillus brevis (strain 47 / JCM 6285 / NBRC 100599)</name>
    <dbReference type="NCBI Taxonomy" id="358681"/>
    <lineage>
        <taxon>Bacteria</taxon>
        <taxon>Bacillati</taxon>
        <taxon>Bacillota</taxon>
        <taxon>Bacilli</taxon>
        <taxon>Bacillales</taxon>
        <taxon>Paenibacillaceae</taxon>
        <taxon>Brevibacillus</taxon>
    </lineage>
</organism>
<dbReference type="HOGENOM" id="CLU_033332_2_1_9"/>
<dbReference type="EMBL" id="AP008955">
    <property type="protein sequence ID" value="BAH46308.1"/>
    <property type="molecule type" value="Genomic_DNA"/>
</dbReference>